<dbReference type="SUPFAM" id="SSF52540">
    <property type="entry name" value="P-loop containing nucleoside triphosphate hydrolases"/>
    <property type="match status" value="1"/>
</dbReference>
<keyword evidence="2" id="KW-0235">DNA replication</keyword>
<dbReference type="Proteomes" id="UP000241071">
    <property type="component" value="Segment"/>
</dbReference>
<gene>
    <name evidence="4" type="ORF">glt_00532</name>
</gene>
<dbReference type="GO" id="GO:0003677">
    <property type="term" value="F:DNA binding"/>
    <property type="evidence" value="ECO:0007669"/>
    <property type="project" value="InterPro"/>
</dbReference>
<organism evidence="4 5">
    <name type="scientific">Moumouvirus goulette</name>
    <dbReference type="NCBI Taxonomy" id="1247379"/>
    <lineage>
        <taxon>Viruses</taxon>
        <taxon>Varidnaviria</taxon>
        <taxon>Bamfordvirae</taxon>
        <taxon>Nucleocytoviricota</taxon>
        <taxon>Megaviricetes</taxon>
        <taxon>Imitervirales</taxon>
        <taxon>Mimiviridae</taxon>
        <taxon>Megamimivirinae</taxon>
        <taxon>Moumouvirus</taxon>
        <taxon>Moumouvirus goulettemassiliense</taxon>
    </lineage>
</organism>
<feature type="domain" description="DNA replication factor RFC1 C-terminal" evidence="3">
    <location>
        <begin position="348"/>
        <end position="474"/>
    </location>
</feature>
<evidence type="ECO:0000256" key="1">
    <source>
        <dbReference type="ARBA" id="ARBA00006116"/>
    </source>
</evidence>
<evidence type="ECO:0000313" key="4">
    <source>
        <dbReference type="EMBL" id="AGF85341.1"/>
    </source>
</evidence>
<dbReference type="SUPFAM" id="SSF48019">
    <property type="entry name" value="post-AAA+ oligomerization domain-like"/>
    <property type="match status" value="1"/>
</dbReference>
<name>M1PMY2_9VIRU</name>
<dbReference type="Gene3D" id="1.20.272.10">
    <property type="match status" value="1"/>
</dbReference>
<dbReference type="InterPro" id="IPR027417">
    <property type="entry name" value="P-loop_NTPase"/>
</dbReference>
<dbReference type="InterPro" id="IPR008921">
    <property type="entry name" value="DNA_pol3_clamp-load_cplx_C"/>
</dbReference>
<evidence type="ECO:0000313" key="5">
    <source>
        <dbReference type="Proteomes" id="UP000241071"/>
    </source>
</evidence>
<dbReference type="PANTHER" id="PTHR23389:SF6">
    <property type="entry name" value="REPLICATION FACTOR C SUBUNIT 1"/>
    <property type="match status" value="1"/>
</dbReference>
<comment type="similarity">
    <text evidence="1">Belongs to the activator 1 large subunit family.</text>
</comment>
<dbReference type="Gene3D" id="1.10.8.60">
    <property type="match status" value="1"/>
</dbReference>
<proteinExistence type="inferred from homology"/>
<dbReference type="InterPro" id="IPR013725">
    <property type="entry name" value="DNA_replication_fac_RFC1_C"/>
</dbReference>
<sequence>MANWLDKYKPKNTNEIIGSKDHVLFIKKFLNQFNKKGEDITKPNLIIRGINGVGKSLITDLVIDECGFEKIYADLSNVSISRKSKRKKKTDKEISNNNRTIKTFYMTLQNKFLSKNGKYNKKKIVLVFDNISNTSNSKEKESLKSIIKLNNKEKQFPIIVIANNKHSKIVTELRKMVTYVIKKNATNGKKENERFKNEIEIFPPSGEEIIKFIKKICSSENLKISSGEDEHEVYEELISHAQYDIRRLINILEELKMMYTDNNITMDIFERYREVSKTKDIDPGIYISTGNLLNNYEGMNKALSIYEEERATIPLMVHENYPANIRQQYPKLTPIQQIDMIQKISESISESDKIDGLIYSNQCWSLQSVHGFYSCVVPSYYINSISNKLCRVEKYKFTQDYNKTSIKKINNKVIKKAQENQYLKKVSIYDFLYMASILRTLFEEKKFEEVAILMKPYNLKLREIESIIKIDKINKSKCALTGKQRTMLKELLGVDE</sequence>
<dbReference type="GO" id="GO:0005524">
    <property type="term" value="F:ATP binding"/>
    <property type="evidence" value="ECO:0007669"/>
    <property type="project" value="InterPro"/>
</dbReference>
<evidence type="ECO:0000256" key="2">
    <source>
        <dbReference type="ARBA" id="ARBA00022705"/>
    </source>
</evidence>
<dbReference type="GO" id="GO:0003689">
    <property type="term" value="F:DNA clamp loader activity"/>
    <property type="evidence" value="ECO:0007669"/>
    <property type="project" value="InterPro"/>
</dbReference>
<dbReference type="PANTHER" id="PTHR23389">
    <property type="entry name" value="CHROMOSOME TRANSMISSION FIDELITY FACTOR 18"/>
    <property type="match status" value="1"/>
</dbReference>
<dbReference type="EMBL" id="KC008572">
    <property type="protein sequence ID" value="AGF85341.1"/>
    <property type="molecule type" value="Genomic_DNA"/>
</dbReference>
<protein>
    <submittedName>
        <fullName evidence="4">Factor C large subunit</fullName>
    </submittedName>
</protein>
<dbReference type="Pfam" id="PF08519">
    <property type="entry name" value="RFC1"/>
    <property type="match status" value="1"/>
</dbReference>
<keyword evidence="5" id="KW-1185">Reference proteome</keyword>
<dbReference type="GO" id="GO:0006260">
    <property type="term" value="P:DNA replication"/>
    <property type="evidence" value="ECO:0007669"/>
    <property type="project" value="UniProtKB-KW"/>
</dbReference>
<dbReference type="Gene3D" id="3.40.50.300">
    <property type="entry name" value="P-loop containing nucleotide triphosphate hydrolases"/>
    <property type="match status" value="1"/>
</dbReference>
<accession>M1PMY2</accession>
<evidence type="ECO:0000259" key="3">
    <source>
        <dbReference type="Pfam" id="PF08519"/>
    </source>
</evidence>
<reference evidence="4 5" key="1">
    <citation type="submission" date="2012-10" db="EMBL/GenBank/DDBJ databases">
        <title>Complete genome sequence of Moumouvirus goulette.</title>
        <authorList>
            <person name="Fournous G."/>
            <person name="Bougalmi M."/>
            <person name="Colson P."/>
        </authorList>
    </citation>
    <scope>NUCLEOTIDE SEQUENCE [LARGE SCALE GENOMIC DNA]</scope>
</reference>